<evidence type="ECO:0000256" key="12">
    <source>
        <dbReference type="ARBA" id="ARBA00023306"/>
    </source>
</evidence>
<dbReference type="GO" id="GO:0005886">
    <property type="term" value="C:plasma membrane"/>
    <property type="evidence" value="ECO:0007669"/>
    <property type="project" value="TreeGrafter"/>
</dbReference>
<dbReference type="Pfam" id="PF08448">
    <property type="entry name" value="PAS_4"/>
    <property type="match status" value="1"/>
</dbReference>
<keyword evidence="9" id="KW-0067">ATP-binding</keyword>
<dbReference type="GO" id="GO:0009927">
    <property type="term" value="F:histidine phosphotransfer kinase activity"/>
    <property type="evidence" value="ECO:0007669"/>
    <property type="project" value="TreeGrafter"/>
</dbReference>
<dbReference type="GO" id="GO:0005524">
    <property type="term" value="F:ATP binding"/>
    <property type="evidence" value="ECO:0007669"/>
    <property type="project" value="UniProtKB-KW"/>
</dbReference>
<feature type="domain" description="Response regulatory" evidence="18">
    <location>
        <begin position="693"/>
        <end position="806"/>
    </location>
</feature>
<dbReference type="InterPro" id="IPR036097">
    <property type="entry name" value="HisK_dim/P_sf"/>
</dbReference>
<evidence type="ECO:0000256" key="9">
    <source>
        <dbReference type="ARBA" id="ARBA00022840"/>
    </source>
</evidence>
<evidence type="ECO:0000259" key="18">
    <source>
        <dbReference type="PROSITE" id="PS50110"/>
    </source>
</evidence>
<dbReference type="InterPro" id="IPR036890">
    <property type="entry name" value="HATPase_C_sf"/>
</dbReference>
<dbReference type="CDD" id="cd00130">
    <property type="entry name" value="PAS"/>
    <property type="match status" value="1"/>
</dbReference>
<keyword evidence="21" id="KW-1185">Reference proteome</keyword>
<comment type="catalytic activity">
    <reaction evidence="1">
        <text>ATP + protein L-histidine = ADP + protein N-phospho-L-histidine.</text>
        <dbReference type="EC" id="2.7.13.3"/>
    </reaction>
</comment>
<dbReference type="PROSITE" id="PS50112">
    <property type="entry name" value="PAS"/>
    <property type="match status" value="1"/>
</dbReference>
<evidence type="ECO:0000259" key="19">
    <source>
        <dbReference type="PROSITE" id="PS50112"/>
    </source>
</evidence>
<dbReference type="InterPro" id="IPR004358">
    <property type="entry name" value="Sig_transdc_His_kin-like_C"/>
</dbReference>
<feature type="domain" description="Response regulatory" evidence="18">
    <location>
        <begin position="813"/>
        <end position="929"/>
    </location>
</feature>
<feature type="modified residue" description="4-aspartylphosphate" evidence="14">
    <location>
        <position position="742"/>
    </location>
</feature>
<evidence type="ECO:0000256" key="6">
    <source>
        <dbReference type="ARBA" id="ARBA00022679"/>
    </source>
</evidence>
<dbReference type="InterPro" id="IPR013656">
    <property type="entry name" value="PAS_4"/>
</dbReference>
<dbReference type="FunFam" id="3.30.565.10:FF:000010">
    <property type="entry name" value="Sensor histidine kinase RcsC"/>
    <property type="match status" value="1"/>
</dbReference>
<dbReference type="Pfam" id="PF00512">
    <property type="entry name" value="HisKA"/>
    <property type="match status" value="1"/>
</dbReference>
<evidence type="ECO:0000256" key="2">
    <source>
        <dbReference type="ARBA" id="ARBA00004370"/>
    </source>
</evidence>
<name>A0A928ZS91_LEPEC</name>
<keyword evidence="12" id="KW-0131">Cell cycle</keyword>
<keyword evidence="15" id="KW-0175">Coiled coil</keyword>
<evidence type="ECO:0000313" key="21">
    <source>
        <dbReference type="Proteomes" id="UP000615026"/>
    </source>
</evidence>
<evidence type="ECO:0000256" key="15">
    <source>
        <dbReference type="SAM" id="Coils"/>
    </source>
</evidence>
<organism evidence="20 21">
    <name type="scientific">Leptolyngbya cf. ectocarpi LEGE 11479</name>
    <dbReference type="NCBI Taxonomy" id="1828722"/>
    <lineage>
        <taxon>Bacteria</taxon>
        <taxon>Bacillati</taxon>
        <taxon>Cyanobacteriota</taxon>
        <taxon>Cyanophyceae</taxon>
        <taxon>Leptolyngbyales</taxon>
        <taxon>Leptolyngbyaceae</taxon>
        <taxon>Leptolyngbya group</taxon>
        <taxon>Leptolyngbya</taxon>
    </lineage>
</organism>
<dbReference type="EC" id="2.7.13.3" evidence="4"/>
<dbReference type="Pfam" id="PF02518">
    <property type="entry name" value="HATPase_c"/>
    <property type="match status" value="1"/>
</dbReference>
<dbReference type="Pfam" id="PF00072">
    <property type="entry name" value="Response_reg"/>
    <property type="match status" value="2"/>
</dbReference>
<reference evidence="20" key="1">
    <citation type="submission" date="2020-10" db="EMBL/GenBank/DDBJ databases">
        <authorList>
            <person name="Castelo-Branco R."/>
            <person name="Eusebio N."/>
            <person name="Adriana R."/>
            <person name="Vieira A."/>
            <person name="Brugerolle De Fraissinette N."/>
            <person name="Rezende De Castro R."/>
            <person name="Schneider M.P."/>
            <person name="Vasconcelos V."/>
            <person name="Leao P.N."/>
        </authorList>
    </citation>
    <scope>NUCLEOTIDE SEQUENCE</scope>
    <source>
        <strain evidence="20">LEGE 11479</strain>
    </source>
</reference>
<proteinExistence type="inferred from homology"/>
<dbReference type="Gene3D" id="3.40.50.2300">
    <property type="match status" value="2"/>
</dbReference>
<dbReference type="SMART" id="SM00448">
    <property type="entry name" value="REC"/>
    <property type="match status" value="2"/>
</dbReference>
<evidence type="ECO:0000256" key="1">
    <source>
        <dbReference type="ARBA" id="ARBA00000085"/>
    </source>
</evidence>
<dbReference type="SUPFAM" id="SSF55785">
    <property type="entry name" value="PYP-like sensor domain (PAS domain)"/>
    <property type="match status" value="1"/>
</dbReference>
<comment type="subcellular location">
    <subcellularLocation>
        <location evidence="2">Membrane</location>
    </subcellularLocation>
</comment>
<keyword evidence="11 16" id="KW-0472">Membrane</keyword>
<evidence type="ECO:0000256" key="8">
    <source>
        <dbReference type="ARBA" id="ARBA00022777"/>
    </source>
</evidence>
<feature type="domain" description="PAS" evidence="19">
    <location>
        <begin position="269"/>
        <end position="339"/>
    </location>
</feature>
<dbReference type="PRINTS" id="PR00344">
    <property type="entry name" value="BCTRLSENSOR"/>
</dbReference>
<gene>
    <name evidence="20" type="ORF">IQ260_04110</name>
</gene>
<dbReference type="CDD" id="cd16922">
    <property type="entry name" value="HATPase_EvgS-ArcB-TorS-like"/>
    <property type="match status" value="1"/>
</dbReference>
<dbReference type="PROSITE" id="PS50110">
    <property type="entry name" value="RESPONSE_REGULATORY"/>
    <property type="match status" value="2"/>
</dbReference>
<evidence type="ECO:0000256" key="13">
    <source>
        <dbReference type="ARBA" id="ARBA00074306"/>
    </source>
</evidence>
<evidence type="ECO:0000256" key="3">
    <source>
        <dbReference type="ARBA" id="ARBA00006402"/>
    </source>
</evidence>
<keyword evidence="6" id="KW-0808">Transferase</keyword>
<dbReference type="CDD" id="cd00156">
    <property type="entry name" value="REC"/>
    <property type="match status" value="1"/>
</dbReference>
<dbReference type="InterPro" id="IPR005467">
    <property type="entry name" value="His_kinase_dom"/>
</dbReference>
<comment type="similarity">
    <text evidence="3">In the N-terminal section; belongs to the phytochrome family.</text>
</comment>
<feature type="modified residue" description="4-aspartylphosphate" evidence="14">
    <location>
        <position position="862"/>
    </location>
</feature>
<comment type="caution">
    <text evidence="20">The sequence shown here is derived from an EMBL/GenBank/DDBJ whole genome shotgun (WGS) entry which is preliminary data.</text>
</comment>
<evidence type="ECO:0000256" key="10">
    <source>
        <dbReference type="ARBA" id="ARBA00023012"/>
    </source>
</evidence>
<dbReference type="SUPFAM" id="SSF55874">
    <property type="entry name" value="ATPase domain of HSP90 chaperone/DNA topoisomerase II/histidine kinase"/>
    <property type="match status" value="1"/>
</dbReference>
<dbReference type="SMART" id="SM00388">
    <property type="entry name" value="HisKA"/>
    <property type="match status" value="1"/>
</dbReference>
<dbReference type="InterPro" id="IPR045812">
    <property type="entry name" value="DAHL"/>
</dbReference>
<dbReference type="Proteomes" id="UP000615026">
    <property type="component" value="Unassembled WGS sequence"/>
</dbReference>
<evidence type="ECO:0000256" key="11">
    <source>
        <dbReference type="ARBA" id="ARBA00023136"/>
    </source>
</evidence>
<dbReference type="InterPro" id="IPR011006">
    <property type="entry name" value="CheY-like_superfamily"/>
</dbReference>
<keyword evidence="10" id="KW-0902">Two-component regulatory system</keyword>
<dbReference type="FunFam" id="1.10.287.130:FF:000038">
    <property type="entry name" value="Sensory transduction histidine kinase"/>
    <property type="match status" value="1"/>
</dbReference>
<keyword evidence="16" id="KW-1133">Transmembrane helix</keyword>
<dbReference type="Gene3D" id="3.30.450.20">
    <property type="entry name" value="PAS domain"/>
    <property type="match status" value="1"/>
</dbReference>
<dbReference type="CDD" id="cd00082">
    <property type="entry name" value="HisKA"/>
    <property type="match status" value="1"/>
</dbReference>
<dbReference type="PANTHER" id="PTHR43047">
    <property type="entry name" value="TWO-COMPONENT HISTIDINE PROTEIN KINASE"/>
    <property type="match status" value="1"/>
</dbReference>
<dbReference type="SMART" id="SM00091">
    <property type="entry name" value="PAS"/>
    <property type="match status" value="1"/>
</dbReference>
<evidence type="ECO:0000256" key="14">
    <source>
        <dbReference type="PROSITE-ProRule" id="PRU00169"/>
    </source>
</evidence>
<dbReference type="AlphaFoldDB" id="A0A928ZS91"/>
<dbReference type="SUPFAM" id="SSF52172">
    <property type="entry name" value="CheY-like"/>
    <property type="match status" value="2"/>
</dbReference>
<evidence type="ECO:0000256" key="7">
    <source>
        <dbReference type="ARBA" id="ARBA00022741"/>
    </source>
</evidence>
<feature type="transmembrane region" description="Helical" evidence="16">
    <location>
        <begin position="246"/>
        <end position="263"/>
    </location>
</feature>
<evidence type="ECO:0000256" key="5">
    <source>
        <dbReference type="ARBA" id="ARBA00022553"/>
    </source>
</evidence>
<keyword evidence="8" id="KW-0418">Kinase</keyword>
<dbReference type="InterPro" id="IPR001789">
    <property type="entry name" value="Sig_transdc_resp-reg_receiver"/>
</dbReference>
<dbReference type="EMBL" id="JADEXP010000020">
    <property type="protein sequence ID" value="MBE9065832.1"/>
    <property type="molecule type" value="Genomic_DNA"/>
</dbReference>
<sequence>MRRKHFLKGIPAVATLSVLAILGLKSFAVDFDQYRGYSALISDQLVNEADVQLALQNIRYTISQNGQSLNTALLEAEKVQVELAEQIPNTLSENDRNRLLKQLDFNDELLAEKRQLIKQLEIHHAEVRTALAQESNLLNGLSGSLRLEVEALLDDLSLYAVTSDEQLVTAINTKLNRLRSRLGSDPSTRDQMTQLVQMVLDNKPAADQLVSQIFDLPLTNNIRALEKQFDDIQQTTQKRVSLYRNLAYVLLFAGSGVVAFWVINRLRRTSQKTINVLESITDAFIALDRTWAITYVNAQAADMLKRDSSELLGQDFWKVLPESLGKRFTERYREAAATNLQVVSFETYYEPTERWLMVRGYPGSDGLSIFLQDFTERKQAEKQLLELNRDLDNRVKDRTAQLASAMEEAETARVKAEDANRSKSEFLANMSHELRTPLNAIIGYSEMLEEDVASIGEDDFVPDLQKIQGAGKHLLGLINSVLDLSKIEAGRMELFLEDICVKTIMVEIINTIQPLAQKNGNQLAVSCPDDIGMLHADQVKLRQSLINLLSNACKFTEHGTITLAVQPATTTNHQDNEDSWLQFTVTDTGIGMTAEQMGKIFQAFTQADTSTTRKYGGTGLGLTITKQFISMMGGDVTVNSTYGQGTTFTLTLPQTVQVDRPSEETFFAPPVRLIEKEAISTIQELSGKSSKKSILVIDDDVDARESLQSWLTDAGYNVVCAIDGQQGLALANELLPDAIILDMRLPQQDGLSVLEELKAMPTLSQVPFILLSITEEHAHIEQLSAVDYLPKPLDHIRLLDTLSTHLPERTCPRILVVEDDFNAREIMGRFLQQYDWTVVLATNGQQAIEYLGDTLPDLIVLDLMMPGMDGFEFVQVLRQTPVWSNIPVIVVTAKTLTAKDQKRLEGVVRVYQKADFNRQDLLSEVRALIFNEVDSTPIAS</sequence>
<evidence type="ECO:0000313" key="20">
    <source>
        <dbReference type="EMBL" id="MBE9065832.1"/>
    </source>
</evidence>
<dbReference type="SUPFAM" id="SSF47384">
    <property type="entry name" value="Homodimeric domain of signal transducing histidine kinase"/>
    <property type="match status" value="1"/>
</dbReference>
<keyword evidence="7" id="KW-0547">Nucleotide-binding</keyword>
<dbReference type="InterPro" id="IPR003661">
    <property type="entry name" value="HisK_dim/P_dom"/>
</dbReference>
<dbReference type="Pfam" id="PF19443">
    <property type="entry name" value="DAHL"/>
    <property type="match status" value="1"/>
</dbReference>
<dbReference type="InterPro" id="IPR035965">
    <property type="entry name" value="PAS-like_dom_sf"/>
</dbReference>
<dbReference type="Gene3D" id="1.10.287.130">
    <property type="match status" value="1"/>
</dbReference>
<dbReference type="NCBIfam" id="TIGR00229">
    <property type="entry name" value="sensory_box"/>
    <property type="match status" value="1"/>
</dbReference>
<dbReference type="InterPro" id="IPR003594">
    <property type="entry name" value="HATPase_dom"/>
</dbReference>
<evidence type="ECO:0000256" key="16">
    <source>
        <dbReference type="SAM" id="Phobius"/>
    </source>
</evidence>
<keyword evidence="5 14" id="KW-0597">Phosphoprotein</keyword>
<dbReference type="PROSITE" id="PS50109">
    <property type="entry name" value="HIS_KIN"/>
    <property type="match status" value="1"/>
</dbReference>
<evidence type="ECO:0000259" key="17">
    <source>
        <dbReference type="PROSITE" id="PS50109"/>
    </source>
</evidence>
<protein>
    <recommendedName>
        <fullName evidence="13">Circadian input-output histidine kinase CikA</fullName>
        <ecNumber evidence="4">2.7.13.3</ecNumber>
    </recommendedName>
</protein>
<accession>A0A928ZS91</accession>
<dbReference type="InterPro" id="IPR000014">
    <property type="entry name" value="PAS"/>
</dbReference>
<dbReference type="CDD" id="cd17574">
    <property type="entry name" value="REC_OmpR"/>
    <property type="match status" value="1"/>
</dbReference>
<dbReference type="SMART" id="SM00387">
    <property type="entry name" value="HATPase_c"/>
    <property type="match status" value="1"/>
</dbReference>
<evidence type="ECO:0000256" key="4">
    <source>
        <dbReference type="ARBA" id="ARBA00012438"/>
    </source>
</evidence>
<dbReference type="PANTHER" id="PTHR43047:SF72">
    <property type="entry name" value="OSMOSENSING HISTIDINE PROTEIN KINASE SLN1"/>
    <property type="match status" value="1"/>
</dbReference>
<feature type="coiled-coil region" evidence="15">
    <location>
        <begin position="377"/>
        <end position="422"/>
    </location>
</feature>
<feature type="domain" description="Histidine kinase" evidence="17">
    <location>
        <begin position="429"/>
        <end position="656"/>
    </location>
</feature>
<dbReference type="Gene3D" id="3.30.565.10">
    <property type="entry name" value="Histidine kinase-like ATPase, C-terminal domain"/>
    <property type="match status" value="1"/>
</dbReference>
<dbReference type="GO" id="GO:0000155">
    <property type="term" value="F:phosphorelay sensor kinase activity"/>
    <property type="evidence" value="ECO:0007669"/>
    <property type="project" value="InterPro"/>
</dbReference>
<keyword evidence="16" id="KW-0812">Transmembrane</keyword>